<feature type="compositionally biased region" description="Basic and acidic residues" evidence="1">
    <location>
        <begin position="1175"/>
        <end position="1190"/>
    </location>
</feature>
<keyword evidence="2" id="KW-0472">Membrane</keyword>
<gene>
    <name evidence="3" type="ORF">NMOB1V02_LOCUS7001</name>
</gene>
<evidence type="ECO:0000256" key="2">
    <source>
        <dbReference type="SAM" id="Phobius"/>
    </source>
</evidence>
<keyword evidence="2" id="KW-0812">Transmembrane</keyword>
<keyword evidence="4" id="KW-1185">Reference proteome</keyword>
<name>A0A7R9GFT1_9CRUS</name>
<feature type="transmembrane region" description="Helical" evidence="2">
    <location>
        <begin position="51"/>
        <end position="69"/>
    </location>
</feature>
<feature type="region of interest" description="Disordered" evidence="1">
    <location>
        <begin position="75"/>
        <end position="126"/>
    </location>
</feature>
<sequence length="1416" mass="151652">MLCTRITVYIDTMMRMKGYDGDDARARFSSSSASLFGACSPRRYSSSRRVLSLKTVLVLVLVLTVTCVMRERVEAHPQQEDGGDSSLPAPPPSSLPADAAAATAGDSSNDDDNSSSEEGPPFADLNNSTELEMMDENDNNNNTNSTGIVFNVKNTAAHGGAGRRNDTDLTLGDARQRWKAALDRLPAFVNRNQVQRLPTAFREDADKLFGVFAGNIQSNSFQQALTAIPTSLVPNLIQGDIKDFNDTTLSVLRKLLPQLDKSVLCSVNDTQKEKMINAVADCSSSSSSSNATELRQTLLDVSDMFARLKTACNFRMSPDLLKKTAACIKQMSEKAGSSKANDAVVVRALLAHLPANLSLVTQDMVNAVGQDALLRNAPISDLAEMSQVNKDLLSKARSDISVLMQQNNQSDVKRYQAIISALTQRIQGPAGSWNSSTLAQEIQSLAFLSSDTIARMNGSALDANMAQITELVKSGKLTGDQQAAIASAWGRSTATSMTNRTAEETRLLGERLPAAVLCQLPNEAYYAIRNASVATNKLREFRERILNTPACMPRVREQLSAACRNQTNMTGFDGLVSNSADSQALANICATYGNFMDFQKAASGVLNSTSVEEQVKFLKDLTGVRRKNFVEDVLSRLRVNNVLNFAKMPDELLHEATAVDIDSASNDICAKADKLLEGSAKMDVGRRTALLRKLTTAAADGGCGKTLAELVKAANVPAAIKNILSTTDVKAAVASGQISRADLKTATAVLPCGSPLRRIYMELEFNNTLLTVENITSDRKLVCSMDCHNVQNLTDEKLLVFIGEACASAQPMKIKAAACLKTKLCTYVERYESTSAGASTDDVRCLADLASPTLELVCLDILTQFSEKALRGLTGDKSLTVTKKAAQGSQEFLVRYPHSKMVALAASGLRSLQLSSSLGQTMKTTSAGADGGSYSVKEEHAAQMNCLASWLQDDVAAMSGAALVRTLDCWGKQSAWTASGLPITPLVSKRTAAAVGARLKVLKGPVGEWTAADWQQVGCVAKFLDMSELVDVTVIRCNRSQVPDYLADEFADVQALKKTNLDESLAFDEASVDQQILKRKIQDRRDRIQAEQAAVAAARPPPAPPVSSTTSGPPSSATATTPINNNNNSPPSTDTATTPSTAGGITTTSLAAAARNAKVMVFPGPADADYLDDDYNNKREEQQDGSSNDHHRPKRQVTTTVAVTCDQIERDGIGANGLTTAQIEAMTPANVTACLGPLGSVRLDLISAGNAIFNKVKLFYSPLNNRARDVPVEAMWKLDYAAVGITTADVADMTLNLKSLDNRTVLADLSVIGPDASRGFGSDQIVKFAEEIRSDTGSFSSLTPSEVQAMGLFMCGTATADIDVIPGSSLISSISTLKQLPCEFARMNALIQGIRRPPSTYSDVMSWTPSVVGIQS</sequence>
<feature type="region of interest" description="Disordered" evidence="1">
    <location>
        <begin position="1170"/>
        <end position="1197"/>
    </location>
</feature>
<organism evidence="3">
    <name type="scientific">Notodromas monacha</name>
    <dbReference type="NCBI Taxonomy" id="399045"/>
    <lineage>
        <taxon>Eukaryota</taxon>
        <taxon>Metazoa</taxon>
        <taxon>Ecdysozoa</taxon>
        <taxon>Arthropoda</taxon>
        <taxon>Crustacea</taxon>
        <taxon>Oligostraca</taxon>
        <taxon>Ostracoda</taxon>
        <taxon>Podocopa</taxon>
        <taxon>Podocopida</taxon>
        <taxon>Cypridocopina</taxon>
        <taxon>Cypridoidea</taxon>
        <taxon>Cyprididae</taxon>
        <taxon>Notodromas</taxon>
    </lineage>
</organism>
<proteinExistence type="predicted"/>
<feature type="compositionally biased region" description="Low complexity" evidence="1">
    <location>
        <begin position="1106"/>
        <end position="1144"/>
    </location>
</feature>
<dbReference type="Proteomes" id="UP000678499">
    <property type="component" value="Unassembled WGS sequence"/>
</dbReference>
<dbReference type="EMBL" id="OA883626">
    <property type="protein sequence ID" value="CAD7279325.1"/>
    <property type="molecule type" value="Genomic_DNA"/>
</dbReference>
<accession>A0A7R9GFT1</accession>
<protein>
    <submittedName>
        <fullName evidence="3">Uncharacterized protein</fullName>
    </submittedName>
</protein>
<evidence type="ECO:0000256" key="1">
    <source>
        <dbReference type="SAM" id="MobiDB-lite"/>
    </source>
</evidence>
<evidence type="ECO:0000313" key="3">
    <source>
        <dbReference type="EMBL" id="CAD7279325.1"/>
    </source>
</evidence>
<evidence type="ECO:0000313" key="4">
    <source>
        <dbReference type="Proteomes" id="UP000678499"/>
    </source>
</evidence>
<feature type="region of interest" description="Disordered" evidence="1">
    <location>
        <begin position="1083"/>
        <end position="1144"/>
    </location>
</feature>
<reference evidence="3" key="1">
    <citation type="submission" date="2020-11" db="EMBL/GenBank/DDBJ databases">
        <authorList>
            <person name="Tran Van P."/>
        </authorList>
    </citation>
    <scope>NUCLEOTIDE SEQUENCE</scope>
</reference>
<keyword evidence="2" id="KW-1133">Transmembrane helix</keyword>
<dbReference type="EMBL" id="CAJPEX010001589">
    <property type="protein sequence ID" value="CAG0919477.1"/>
    <property type="molecule type" value="Genomic_DNA"/>
</dbReference>
<feature type="compositionally biased region" description="Low complexity" evidence="1">
    <location>
        <begin position="95"/>
        <end position="107"/>
    </location>
</feature>